<keyword evidence="2" id="KW-1185">Reference proteome</keyword>
<dbReference type="InterPro" id="IPR011989">
    <property type="entry name" value="ARM-like"/>
</dbReference>
<comment type="caution">
    <text evidence="1">The sequence shown here is derived from an EMBL/GenBank/DDBJ whole genome shotgun (WGS) entry which is preliminary data.</text>
</comment>
<reference evidence="1 2" key="1">
    <citation type="journal article" date="2015" name="Genome Biol. Evol.">
        <title>Comparative Genomics of a Bacterivorous Green Alga Reveals Evolutionary Causalities and Consequences of Phago-Mixotrophic Mode of Nutrition.</title>
        <authorList>
            <person name="Burns J.A."/>
            <person name="Paasch A."/>
            <person name="Narechania A."/>
            <person name="Kim E."/>
        </authorList>
    </citation>
    <scope>NUCLEOTIDE SEQUENCE [LARGE SCALE GENOMIC DNA]</scope>
    <source>
        <strain evidence="1 2">PLY_AMNH</strain>
    </source>
</reference>
<dbReference type="EMBL" id="LGRX02035292">
    <property type="protein sequence ID" value="KAK3235423.1"/>
    <property type="molecule type" value="Genomic_DNA"/>
</dbReference>
<protein>
    <submittedName>
        <fullName evidence="1">Uncharacterized protein</fullName>
    </submittedName>
</protein>
<evidence type="ECO:0000313" key="1">
    <source>
        <dbReference type="EMBL" id="KAK3235423.1"/>
    </source>
</evidence>
<proteinExistence type="predicted"/>
<organism evidence="1 2">
    <name type="scientific">Cymbomonas tetramitiformis</name>
    <dbReference type="NCBI Taxonomy" id="36881"/>
    <lineage>
        <taxon>Eukaryota</taxon>
        <taxon>Viridiplantae</taxon>
        <taxon>Chlorophyta</taxon>
        <taxon>Pyramimonadophyceae</taxon>
        <taxon>Pyramimonadales</taxon>
        <taxon>Pyramimonadaceae</taxon>
        <taxon>Cymbomonas</taxon>
    </lineage>
</organism>
<dbReference type="SUPFAM" id="SSF48371">
    <property type="entry name" value="ARM repeat"/>
    <property type="match status" value="1"/>
</dbReference>
<name>A0AAE0BF35_9CHLO</name>
<accession>A0AAE0BF35</accession>
<dbReference type="Proteomes" id="UP001190700">
    <property type="component" value="Unassembled WGS sequence"/>
</dbReference>
<dbReference type="InterPro" id="IPR016024">
    <property type="entry name" value="ARM-type_fold"/>
</dbReference>
<dbReference type="Gene3D" id="1.25.10.10">
    <property type="entry name" value="Leucine-rich Repeat Variant"/>
    <property type="match status" value="1"/>
</dbReference>
<gene>
    <name evidence="1" type="ORF">CYMTET_54376</name>
</gene>
<dbReference type="AlphaFoldDB" id="A0AAE0BF35"/>
<sequence>MLLVLTMVGKDILKRQLHVFLEDIIYAAVLLTKRGDAQTKVYGTTVLSNLCGGESSVILPETQSVTQHVLDNVDAISELIGLSRTRDSRALLNTCNILLHISRSSSHRERIAFFAELTKSQQEELVIALVDEERMASVTAEEGTHICMKIAELLFYFSGTCKANKLSIARNGGLQFLVHIYLHPVGHIPPPLGEPLRQCVEKTLVHIFGAEDGVVAHLEVEQICMLISTDIDDVVLQCAKALDEIANLRPFCLITTLNKAMDRRSKLPRSAEPHGGAIASASDTARALDFASADLPDTKVPAQQRLVIEPQSVESSPDASLLATAPATKSEMVTDGVFKLLQERVQSKRTFASRHNSAIVLHAIHSLTGLALLNPLHLHPDHHAEVALVRAFTTRSMRSLDVQ</sequence>
<evidence type="ECO:0000313" key="2">
    <source>
        <dbReference type="Proteomes" id="UP001190700"/>
    </source>
</evidence>